<evidence type="ECO:0000256" key="3">
    <source>
        <dbReference type="ARBA" id="ARBA00023002"/>
    </source>
</evidence>
<dbReference type="SMART" id="SM00822">
    <property type="entry name" value="PKS_KR"/>
    <property type="match status" value="1"/>
</dbReference>
<dbReference type="PANTHER" id="PTHR43391">
    <property type="entry name" value="RETINOL DEHYDROGENASE-RELATED"/>
    <property type="match status" value="1"/>
</dbReference>
<keyword evidence="2" id="KW-0521">NADP</keyword>
<dbReference type="RefSeq" id="WP_101893227.1">
    <property type="nucleotide sequence ID" value="NZ_CP022684.1"/>
</dbReference>
<dbReference type="Proteomes" id="UP000235116">
    <property type="component" value="Chromosome"/>
</dbReference>
<comment type="similarity">
    <text evidence="1 4">Belongs to the short-chain dehydrogenases/reductases (SDR) family.</text>
</comment>
<keyword evidence="3" id="KW-0560">Oxidoreductase</keyword>
<dbReference type="PRINTS" id="PR00081">
    <property type="entry name" value="GDHRDH"/>
</dbReference>
<evidence type="ECO:0000256" key="2">
    <source>
        <dbReference type="ARBA" id="ARBA00022857"/>
    </source>
</evidence>
<evidence type="ECO:0000313" key="6">
    <source>
        <dbReference type="EMBL" id="AUM11889.1"/>
    </source>
</evidence>
<dbReference type="SUPFAM" id="SSF51735">
    <property type="entry name" value="NAD(P)-binding Rossmann-fold domains"/>
    <property type="match status" value="1"/>
</dbReference>
<accession>A0A2K9LHQ6</accession>
<reference evidence="7" key="1">
    <citation type="submission" date="2017-08" db="EMBL/GenBank/DDBJ databases">
        <title>Direct submision.</title>
        <authorList>
            <person name="Kim S.-J."/>
            <person name="Rhee S.-K."/>
        </authorList>
    </citation>
    <scope>NUCLEOTIDE SEQUENCE [LARGE SCALE GENOMIC DNA]</scope>
    <source>
        <strain evidence="7">GI5</strain>
    </source>
</reference>
<dbReference type="EMBL" id="CP022684">
    <property type="protein sequence ID" value="AUM11889.1"/>
    <property type="molecule type" value="Genomic_DNA"/>
</dbReference>
<proteinExistence type="inferred from homology"/>
<keyword evidence="7" id="KW-1185">Reference proteome</keyword>
<gene>
    <name evidence="6" type="ORF">Kalk_05370</name>
</gene>
<dbReference type="PANTHER" id="PTHR43391:SF14">
    <property type="entry name" value="DEHYDROGENASE_REDUCTASE SDR FAMILY PROTEIN 7-LIKE"/>
    <property type="match status" value="1"/>
</dbReference>
<dbReference type="InterPro" id="IPR036291">
    <property type="entry name" value="NAD(P)-bd_dom_sf"/>
</dbReference>
<evidence type="ECO:0000259" key="5">
    <source>
        <dbReference type="SMART" id="SM00822"/>
    </source>
</evidence>
<dbReference type="CDD" id="cd05233">
    <property type="entry name" value="SDR_c"/>
    <property type="match status" value="1"/>
</dbReference>
<evidence type="ECO:0000256" key="4">
    <source>
        <dbReference type="RuleBase" id="RU000363"/>
    </source>
</evidence>
<dbReference type="PRINTS" id="PR00080">
    <property type="entry name" value="SDRFAMILY"/>
</dbReference>
<dbReference type="OrthoDB" id="4690547at2"/>
<sequence>MNSAVKVVAITGGASGLGKAMALRYATAGWRVAIADINDERGAETLKELQALTGDAFYQKVDVRDAAAIEAWRDAIIERWGQVDAVINNAGIASHGGIAESSLEDWDFAIDINLMGVVRGCKLFSQVMKQQGFGHIVNIASMAGLIHSPEMNSYNATKAAVVALSETMLFELAPFGIGITVVCPGFFQTNLAESTRSPDNHAQAHVSKMLATSDITADDIADQVFAAVANKQFMLLPHKSYRNTWYWKRFMPTLYNNKMGQYGAKLAAMRQRS</sequence>
<evidence type="ECO:0000313" key="7">
    <source>
        <dbReference type="Proteomes" id="UP000235116"/>
    </source>
</evidence>
<name>A0A2K9LHQ6_9GAMM</name>
<dbReference type="InterPro" id="IPR002347">
    <property type="entry name" value="SDR_fam"/>
</dbReference>
<protein>
    <submittedName>
        <fullName evidence="6">Short chain dehydrogenase</fullName>
    </submittedName>
</protein>
<dbReference type="AlphaFoldDB" id="A0A2K9LHQ6"/>
<organism evidence="6 7">
    <name type="scientific">Ketobacter alkanivorans</name>
    <dbReference type="NCBI Taxonomy" id="1917421"/>
    <lineage>
        <taxon>Bacteria</taxon>
        <taxon>Pseudomonadati</taxon>
        <taxon>Pseudomonadota</taxon>
        <taxon>Gammaproteobacteria</taxon>
        <taxon>Pseudomonadales</taxon>
        <taxon>Ketobacteraceae</taxon>
        <taxon>Ketobacter</taxon>
    </lineage>
</organism>
<dbReference type="NCBIfam" id="NF004196">
    <property type="entry name" value="PRK05650.1"/>
    <property type="match status" value="1"/>
</dbReference>
<dbReference type="KEGG" id="kak:Kalk_05370"/>
<feature type="domain" description="Ketoreductase" evidence="5">
    <location>
        <begin position="6"/>
        <end position="190"/>
    </location>
</feature>
<dbReference type="GO" id="GO:0016491">
    <property type="term" value="F:oxidoreductase activity"/>
    <property type="evidence" value="ECO:0007669"/>
    <property type="project" value="UniProtKB-KW"/>
</dbReference>
<dbReference type="Gene3D" id="3.40.50.720">
    <property type="entry name" value="NAD(P)-binding Rossmann-like Domain"/>
    <property type="match status" value="1"/>
</dbReference>
<dbReference type="InterPro" id="IPR057326">
    <property type="entry name" value="KR_dom"/>
</dbReference>
<dbReference type="Pfam" id="PF00106">
    <property type="entry name" value="adh_short"/>
    <property type="match status" value="1"/>
</dbReference>
<evidence type="ECO:0000256" key="1">
    <source>
        <dbReference type="ARBA" id="ARBA00006484"/>
    </source>
</evidence>
<dbReference type="FunFam" id="3.40.50.720:FF:000084">
    <property type="entry name" value="Short-chain dehydrogenase reductase"/>
    <property type="match status" value="1"/>
</dbReference>